<protein>
    <recommendedName>
        <fullName evidence="9">Carboxypeptidase</fullName>
    </recommendedName>
</protein>
<dbReference type="STRING" id="98403.A0A151GNQ0"/>
<evidence type="ECO:0000256" key="3">
    <source>
        <dbReference type="ARBA" id="ARBA00022670"/>
    </source>
</evidence>
<comment type="caution">
    <text evidence="7">The sequence shown here is derived from an EMBL/GenBank/DDBJ whole genome shotgun (WGS) entry which is preliminary data.</text>
</comment>
<dbReference type="GO" id="GO:0004185">
    <property type="term" value="F:serine-type carboxypeptidase activity"/>
    <property type="evidence" value="ECO:0007669"/>
    <property type="project" value="InterPro"/>
</dbReference>
<evidence type="ECO:0000256" key="4">
    <source>
        <dbReference type="ARBA" id="ARBA00022801"/>
    </source>
</evidence>
<dbReference type="SUPFAM" id="SSF53474">
    <property type="entry name" value="alpha/beta-Hydrolases"/>
    <property type="match status" value="1"/>
</dbReference>
<keyword evidence="6" id="KW-0732">Signal</keyword>
<reference evidence="7 8" key="1">
    <citation type="journal article" date="2016" name="Sci. Rep.">
        <title>Insights into Adaptations to a Near-Obligate Nematode Endoparasitic Lifestyle from the Finished Genome of Drechmeria coniospora.</title>
        <authorList>
            <person name="Zhang L."/>
            <person name="Zhou Z."/>
            <person name="Guo Q."/>
            <person name="Fokkens L."/>
            <person name="Miskei M."/>
            <person name="Pocsi I."/>
            <person name="Zhang W."/>
            <person name="Chen M."/>
            <person name="Wang L."/>
            <person name="Sun Y."/>
            <person name="Donzelli B.G."/>
            <person name="Gibson D.M."/>
            <person name="Nelson D.R."/>
            <person name="Luo J.G."/>
            <person name="Rep M."/>
            <person name="Liu H."/>
            <person name="Yang S."/>
            <person name="Wang J."/>
            <person name="Krasnoff S.B."/>
            <person name="Xu Y."/>
            <person name="Molnar I."/>
            <person name="Lin M."/>
        </authorList>
    </citation>
    <scope>NUCLEOTIDE SEQUENCE [LARGE SCALE GENOMIC DNA]</scope>
    <source>
        <strain evidence="7 8">ARSEF 6962</strain>
    </source>
</reference>
<evidence type="ECO:0000313" key="7">
    <source>
        <dbReference type="EMBL" id="KYK58622.1"/>
    </source>
</evidence>
<evidence type="ECO:0008006" key="9">
    <source>
        <dbReference type="Google" id="ProtNLM"/>
    </source>
</evidence>
<feature type="signal peptide" evidence="6">
    <location>
        <begin position="1"/>
        <end position="19"/>
    </location>
</feature>
<evidence type="ECO:0000256" key="5">
    <source>
        <dbReference type="ARBA" id="ARBA00023180"/>
    </source>
</evidence>
<dbReference type="Proteomes" id="UP000076580">
    <property type="component" value="Chromosome 02"/>
</dbReference>
<comment type="similarity">
    <text evidence="1">Belongs to the peptidase S10 family.</text>
</comment>
<evidence type="ECO:0000313" key="8">
    <source>
        <dbReference type="Proteomes" id="UP000076580"/>
    </source>
</evidence>
<keyword evidence="3" id="KW-0645">Protease</keyword>
<organism evidence="7 8">
    <name type="scientific">Drechmeria coniospora</name>
    <name type="common">Nematophagous fungus</name>
    <name type="synonym">Meria coniospora</name>
    <dbReference type="NCBI Taxonomy" id="98403"/>
    <lineage>
        <taxon>Eukaryota</taxon>
        <taxon>Fungi</taxon>
        <taxon>Dikarya</taxon>
        <taxon>Ascomycota</taxon>
        <taxon>Pezizomycotina</taxon>
        <taxon>Sordariomycetes</taxon>
        <taxon>Hypocreomycetidae</taxon>
        <taxon>Hypocreales</taxon>
        <taxon>Ophiocordycipitaceae</taxon>
        <taxon>Drechmeria</taxon>
    </lineage>
</organism>
<dbReference type="InParanoid" id="A0A151GNQ0"/>
<dbReference type="EMBL" id="LAYC01000002">
    <property type="protein sequence ID" value="KYK58622.1"/>
    <property type="molecule type" value="Genomic_DNA"/>
</dbReference>
<sequence>MSLSFATLLLALAFGVTDAQFLRPDERTRNLTVINLPGNVNVSYKEPHGVCKTAASSQQQYTGWVSVPGDYVANLFFYYVEAREPTDNLTVWLTGGPGGSSLYAFFGYNGPCEIVERGLNSYETVAREWGWDGASNMLFIDQASLASLPNHTGFSYDTPTDGTLSMVEETLVMPPTYNPNAAASWDSVNGTFSSGNPMHTANTTQSAALAVWHVMQGFLTATPHRHLNRTSSLAVSLFTESYGGIYGPIFSEVWQKQNEKWHAGALDPSAVEIRLTSLGILNGCVDVATDVANFVHFGVNNTYGIKFFSAQEADELLRNFTAPGGDKYLIARCAALAAQLDAEGAGHQPEVIDACSKATEMYNKTKMIPVQSGKSPYDILAPERHPPGPLRLLDYLNQAEILNAIGSPVNFTMLSDPVFQNFKKTRDQFRGGNIGRLASLLNRGVRVALVYGDRDYCCNWFSGEDVSLQVAQKAGGQYAAKFPAAGYAPIVTNSTYDGGQVRQFGNLSFSRVFQATHSAGVEQPETMFRIFSRVLSGNSISTGDVVDLRSFGTTGSPESTRKHDDAPELPKQPCYVRGFAMSCDDDAWALAKRGGGVVINGILYNKTEDWPLAT</sequence>
<dbReference type="Pfam" id="PF00450">
    <property type="entry name" value="Peptidase_S10"/>
    <property type="match status" value="1"/>
</dbReference>
<name>A0A151GNQ0_DRECN</name>
<evidence type="ECO:0000256" key="6">
    <source>
        <dbReference type="SAM" id="SignalP"/>
    </source>
</evidence>
<dbReference type="GO" id="GO:0006508">
    <property type="term" value="P:proteolysis"/>
    <property type="evidence" value="ECO:0007669"/>
    <property type="project" value="UniProtKB-KW"/>
</dbReference>
<dbReference type="PANTHER" id="PTHR11802">
    <property type="entry name" value="SERINE PROTEASE FAMILY S10 SERINE CARBOXYPEPTIDASE"/>
    <property type="match status" value="1"/>
</dbReference>
<dbReference type="GO" id="GO:0000324">
    <property type="term" value="C:fungal-type vacuole"/>
    <property type="evidence" value="ECO:0007669"/>
    <property type="project" value="TreeGrafter"/>
</dbReference>
<dbReference type="Gene3D" id="3.40.50.1820">
    <property type="entry name" value="alpha/beta hydrolase"/>
    <property type="match status" value="1"/>
</dbReference>
<proteinExistence type="inferred from homology"/>
<gene>
    <name evidence="7" type="ORF">DCS_05639</name>
</gene>
<dbReference type="InterPro" id="IPR001563">
    <property type="entry name" value="Peptidase_S10"/>
</dbReference>
<accession>A0A151GNQ0</accession>
<keyword evidence="5" id="KW-0325">Glycoprotein</keyword>
<evidence type="ECO:0000256" key="2">
    <source>
        <dbReference type="ARBA" id="ARBA00022645"/>
    </source>
</evidence>
<dbReference type="GeneID" id="63718282"/>
<dbReference type="AlphaFoldDB" id="A0A151GNQ0"/>
<dbReference type="InterPro" id="IPR029058">
    <property type="entry name" value="AB_hydrolase_fold"/>
</dbReference>
<feature type="chain" id="PRO_5007580762" description="Carboxypeptidase" evidence="6">
    <location>
        <begin position="20"/>
        <end position="614"/>
    </location>
</feature>
<dbReference type="PANTHER" id="PTHR11802:SF404">
    <property type="entry name" value="CARBOXYPEPTIDASE"/>
    <property type="match status" value="1"/>
</dbReference>
<keyword evidence="2" id="KW-0121">Carboxypeptidase</keyword>
<dbReference type="RefSeq" id="XP_040657974.1">
    <property type="nucleotide sequence ID" value="XM_040802941.1"/>
</dbReference>
<keyword evidence="8" id="KW-1185">Reference proteome</keyword>
<evidence type="ECO:0000256" key="1">
    <source>
        <dbReference type="ARBA" id="ARBA00009431"/>
    </source>
</evidence>
<keyword evidence="4" id="KW-0378">Hydrolase</keyword>